<comment type="caution">
    <text evidence="1">The sequence shown here is derived from an EMBL/GenBank/DDBJ whole genome shotgun (WGS) entry which is preliminary data.</text>
</comment>
<organism evidence="1 2">
    <name type="scientific">Cuscuta australis</name>
    <dbReference type="NCBI Taxonomy" id="267555"/>
    <lineage>
        <taxon>Eukaryota</taxon>
        <taxon>Viridiplantae</taxon>
        <taxon>Streptophyta</taxon>
        <taxon>Embryophyta</taxon>
        <taxon>Tracheophyta</taxon>
        <taxon>Spermatophyta</taxon>
        <taxon>Magnoliopsida</taxon>
        <taxon>eudicotyledons</taxon>
        <taxon>Gunneridae</taxon>
        <taxon>Pentapetalae</taxon>
        <taxon>asterids</taxon>
        <taxon>lamiids</taxon>
        <taxon>Solanales</taxon>
        <taxon>Convolvulaceae</taxon>
        <taxon>Cuscuteae</taxon>
        <taxon>Cuscuta</taxon>
        <taxon>Cuscuta subgen. Grammica</taxon>
        <taxon>Cuscuta sect. Cleistogrammica</taxon>
    </lineage>
</organism>
<keyword evidence="2" id="KW-1185">Reference proteome</keyword>
<accession>A0A328E9I8</accession>
<reference evidence="1 2" key="1">
    <citation type="submission" date="2018-06" db="EMBL/GenBank/DDBJ databases">
        <title>The Genome of Cuscuta australis (Dodder) Provides Insight into the Evolution of Plant Parasitism.</title>
        <authorList>
            <person name="Liu H."/>
        </authorList>
    </citation>
    <scope>NUCLEOTIDE SEQUENCE [LARGE SCALE GENOMIC DNA]</scope>
    <source>
        <strain evidence="2">cv. Yunnan</strain>
        <tissue evidence="1">Vines</tissue>
    </source>
</reference>
<proteinExistence type="predicted"/>
<sequence length="109" mass="12268">MAESFTDKMIDIYHRDHPRVEVKSALDKGSGHVLVTESSEGENRDLIFSGKAKGVPHFHRTVLTGTLTHPEYAPNGRGDYQASYPEGIVQRGTRHLFVEMDSRLGWSKE</sequence>
<evidence type="ECO:0000313" key="1">
    <source>
        <dbReference type="EMBL" id="RAL53213.1"/>
    </source>
</evidence>
<dbReference type="AlphaFoldDB" id="A0A328E9I8"/>
<gene>
    <name evidence="1" type="ORF">DM860_006885</name>
</gene>
<dbReference type="Proteomes" id="UP000249390">
    <property type="component" value="Unassembled WGS sequence"/>
</dbReference>
<dbReference type="EMBL" id="NQVE01000027">
    <property type="protein sequence ID" value="RAL53213.1"/>
    <property type="molecule type" value="Genomic_DNA"/>
</dbReference>
<evidence type="ECO:0000313" key="2">
    <source>
        <dbReference type="Proteomes" id="UP000249390"/>
    </source>
</evidence>
<name>A0A328E9I8_9ASTE</name>
<protein>
    <submittedName>
        <fullName evidence="1">Uncharacterized protein</fullName>
    </submittedName>
</protein>